<dbReference type="SMART" id="SM00717">
    <property type="entry name" value="SANT"/>
    <property type="match status" value="1"/>
</dbReference>
<accession>K3WNB3</accession>
<feature type="compositionally biased region" description="Acidic residues" evidence="5">
    <location>
        <begin position="175"/>
        <end position="185"/>
    </location>
</feature>
<feature type="compositionally biased region" description="Basic and acidic residues" evidence="5">
    <location>
        <begin position="210"/>
        <end position="221"/>
    </location>
</feature>
<evidence type="ECO:0000259" key="7">
    <source>
        <dbReference type="PROSITE" id="PS51293"/>
    </source>
</evidence>
<dbReference type="PROSITE" id="PS51294">
    <property type="entry name" value="HTH_MYB"/>
    <property type="match status" value="1"/>
</dbReference>
<dbReference type="PROSITE" id="PS51293">
    <property type="entry name" value="SANT"/>
    <property type="match status" value="1"/>
</dbReference>
<feature type="region of interest" description="Disordered" evidence="5">
    <location>
        <begin position="175"/>
        <end position="221"/>
    </location>
</feature>
<evidence type="ECO:0000259" key="6">
    <source>
        <dbReference type="PROSITE" id="PS50090"/>
    </source>
</evidence>
<dbReference type="InterPro" id="IPR006447">
    <property type="entry name" value="Myb_dom_plants"/>
</dbReference>
<dbReference type="InterPro" id="IPR009057">
    <property type="entry name" value="Homeodomain-like_sf"/>
</dbReference>
<feature type="compositionally biased region" description="Low complexity" evidence="5">
    <location>
        <begin position="133"/>
        <end position="145"/>
    </location>
</feature>
<dbReference type="VEuPathDB" id="FungiDB:PYU1_G006443"/>
<dbReference type="PROSITE" id="PS50090">
    <property type="entry name" value="MYB_LIKE"/>
    <property type="match status" value="1"/>
</dbReference>
<keyword evidence="4" id="KW-0539">Nucleus</keyword>
<keyword evidence="10" id="KW-1185">Reference proteome</keyword>
<dbReference type="InterPro" id="IPR001005">
    <property type="entry name" value="SANT/Myb"/>
</dbReference>
<reference evidence="10" key="2">
    <citation type="submission" date="2010-04" db="EMBL/GenBank/DDBJ databases">
        <authorList>
            <person name="Buell R."/>
            <person name="Hamilton J."/>
            <person name="Hostetler J."/>
        </authorList>
    </citation>
    <scope>NUCLEOTIDE SEQUENCE [LARGE SCALE GENOMIC DNA]</scope>
    <source>
        <strain evidence="10">DAOM:BR144</strain>
    </source>
</reference>
<dbReference type="EMBL" id="GL376604">
    <property type="status" value="NOT_ANNOTATED_CDS"/>
    <property type="molecule type" value="Genomic_DNA"/>
</dbReference>
<keyword evidence="1" id="KW-0805">Transcription regulation</keyword>
<evidence type="ECO:0000256" key="2">
    <source>
        <dbReference type="ARBA" id="ARBA00023125"/>
    </source>
</evidence>
<dbReference type="CDD" id="cd00167">
    <property type="entry name" value="SANT"/>
    <property type="match status" value="1"/>
</dbReference>
<dbReference type="Pfam" id="PF00249">
    <property type="entry name" value="Myb_DNA-binding"/>
    <property type="match status" value="1"/>
</dbReference>
<dbReference type="STRING" id="431595.K3WNB3"/>
<keyword evidence="3" id="KW-0804">Transcription</keyword>
<evidence type="ECO:0000256" key="4">
    <source>
        <dbReference type="ARBA" id="ARBA00023242"/>
    </source>
</evidence>
<evidence type="ECO:0000259" key="8">
    <source>
        <dbReference type="PROSITE" id="PS51294"/>
    </source>
</evidence>
<feature type="domain" description="HTH myb-type" evidence="8">
    <location>
        <begin position="15"/>
        <end position="65"/>
    </location>
</feature>
<feature type="domain" description="SANT" evidence="7">
    <location>
        <begin position="13"/>
        <end position="65"/>
    </location>
</feature>
<dbReference type="PANTHER" id="PTHR12802">
    <property type="entry name" value="SWI/SNF COMPLEX-RELATED"/>
    <property type="match status" value="1"/>
</dbReference>
<organism evidence="9 10">
    <name type="scientific">Globisporangium ultimum (strain ATCC 200006 / CBS 805.95 / DAOM BR144)</name>
    <name type="common">Pythium ultimum</name>
    <dbReference type="NCBI Taxonomy" id="431595"/>
    <lineage>
        <taxon>Eukaryota</taxon>
        <taxon>Sar</taxon>
        <taxon>Stramenopiles</taxon>
        <taxon>Oomycota</taxon>
        <taxon>Peronosporomycetes</taxon>
        <taxon>Pythiales</taxon>
        <taxon>Pythiaceae</taxon>
        <taxon>Globisporangium</taxon>
    </lineage>
</organism>
<dbReference type="HOGENOM" id="CLU_080595_0_0_1"/>
<proteinExistence type="predicted"/>
<dbReference type="InterPro" id="IPR017930">
    <property type="entry name" value="Myb_dom"/>
</dbReference>
<dbReference type="InParanoid" id="K3WNB3"/>
<feature type="region of interest" description="Disordered" evidence="5">
    <location>
        <begin position="122"/>
        <end position="149"/>
    </location>
</feature>
<sequence>MSKSSRQLQAQNTFRGVWSQDEHDLFLEALQLYPQGPWKVVASHIGTRSVRQVQTHAQKYHEKVARRLLGLRKERKKSVRSEHRIDDDMMSLCRDLGDLEHNGRLSSLSTISTTSSVASTPCSHHSCESCGARTTTSSVSSRSSSNNLHMGARHTPFEFEYDEVISFGEEDTIGEEDESEAMLEMDDGRPPAFGVEDEAAAARHAAQQRTAERGDSEKKELPSFSDCMDFIIDFFHKSDHSSSKSPSAHTPLRHHRWGK</sequence>
<feature type="domain" description="Myb-like" evidence="6">
    <location>
        <begin position="10"/>
        <end position="61"/>
    </location>
</feature>
<dbReference type="EnsemblProtists" id="PYU1_T006455">
    <property type="protein sequence ID" value="PYU1_T006455"/>
    <property type="gene ID" value="PYU1_G006443"/>
</dbReference>
<feature type="region of interest" description="Disordered" evidence="5">
    <location>
        <begin position="238"/>
        <end position="259"/>
    </location>
</feature>
<reference evidence="9" key="3">
    <citation type="submission" date="2015-02" db="UniProtKB">
        <authorList>
            <consortium name="EnsemblProtists"/>
        </authorList>
    </citation>
    <scope>IDENTIFICATION</scope>
    <source>
        <strain evidence="9">DAOM BR144</strain>
    </source>
</reference>
<dbReference type="InterPro" id="IPR017884">
    <property type="entry name" value="SANT_dom"/>
</dbReference>
<dbReference type="PANTHER" id="PTHR12802:SF155">
    <property type="entry name" value="DEUBIQUITINASE MYSM1"/>
    <property type="match status" value="1"/>
</dbReference>
<name>K3WNB3_GLOUD</name>
<evidence type="ECO:0000313" key="10">
    <source>
        <dbReference type="Proteomes" id="UP000019132"/>
    </source>
</evidence>
<evidence type="ECO:0000256" key="3">
    <source>
        <dbReference type="ARBA" id="ARBA00023163"/>
    </source>
</evidence>
<evidence type="ECO:0000256" key="1">
    <source>
        <dbReference type="ARBA" id="ARBA00023015"/>
    </source>
</evidence>
<dbReference type="AlphaFoldDB" id="K3WNB3"/>
<evidence type="ECO:0000313" key="9">
    <source>
        <dbReference type="EnsemblProtists" id="PYU1_T006455"/>
    </source>
</evidence>
<keyword evidence="2" id="KW-0238">DNA-binding</keyword>
<dbReference type="eggNOG" id="KOG0724">
    <property type="taxonomic scope" value="Eukaryota"/>
</dbReference>
<dbReference type="NCBIfam" id="TIGR01557">
    <property type="entry name" value="myb_SHAQKYF"/>
    <property type="match status" value="1"/>
</dbReference>
<evidence type="ECO:0000256" key="5">
    <source>
        <dbReference type="SAM" id="MobiDB-lite"/>
    </source>
</evidence>
<dbReference type="SUPFAM" id="SSF46689">
    <property type="entry name" value="Homeodomain-like"/>
    <property type="match status" value="1"/>
</dbReference>
<dbReference type="GO" id="GO:0003677">
    <property type="term" value="F:DNA binding"/>
    <property type="evidence" value="ECO:0007669"/>
    <property type="project" value="UniProtKB-KW"/>
</dbReference>
<protein>
    <submittedName>
        <fullName evidence="9">Uncharacterized protein</fullName>
    </submittedName>
</protein>
<dbReference type="Gene3D" id="1.10.10.60">
    <property type="entry name" value="Homeodomain-like"/>
    <property type="match status" value="1"/>
</dbReference>
<dbReference type="Proteomes" id="UP000019132">
    <property type="component" value="Unassembled WGS sequence"/>
</dbReference>
<reference evidence="10" key="1">
    <citation type="journal article" date="2010" name="Genome Biol.">
        <title>Genome sequence of the necrotrophic plant pathogen Pythium ultimum reveals original pathogenicity mechanisms and effector repertoire.</title>
        <authorList>
            <person name="Levesque C.A."/>
            <person name="Brouwer H."/>
            <person name="Cano L."/>
            <person name="Hamilton J.P."/>
            <person name="Holt C."/>
            <person name="Huitema E."/>
            <person name="Raffaele S."/>
            <person name="Robideau G.P."/>
            <person name="Thines M."/>
            <person name="Win J."/>
            <person name="Zerillo M.M."/>
            <person name="Beakes G.W."/>
            <person name="Boore J.L."/>
            <person name="Busam D."/>
            <person name="Dumas B."/>
            <person name="Ferriera S."/>
            <person name="Fuerstenberg S.I."/>
            <person name="Gachon C.M."/>
            <person name="Gaulin E."/>
            <person name="Govers F."/>
            <person name="Grenville-Briggs L."/>
            <person name="Horner N."/>
            <person name="Hostetler J."/>
            <person name="Jiang R.H."/>
            <person name="Johnson J."/>
            <person name="Krajaejun T."/>
            <person name="Lin H."/>
            <person name="Meijer H.J."/>
            <person name="Moore B."/>
            <person name="Morris P."/>
            <person name="Phuntmart V."/>
            <person name="Puiu D."/>
            <person name="Shetty J."/>
            <person name="Stajich J.E."/>
            <person name="Tripathy S."/>
            <person name="Wawra S."/>
            <person name="van West P."/>
            <person name="Whitty B.R."/>
            <person name="Coutinho P.M."/>
            <person name="Henrissat B."/>
            <person name="Martin F."/>
            <person name="Thomas P.D."/>
            <person name="Tyler B.M."/>
            <person name="De Vries R.P."/>
            <person name="Kamoun S."/>
            <person name="Yandell M."/>
            <person name="Tisserat N."/>
            <person name="Buell C.R."/>
        </authorList>
    </citation>
    <scope>NUCLEOTIDE SEQUENCE</scope>
    <source>
        <strain evidence="10">DAOM:BR144</strain>
    </source>
</reference>